<reference evidence="1" key="1">
    <citation type="journal article" date="2022" name="bioRxiv">
        <title>Genomics of Preaxostyla Flagellates Illuminates Evolutionary Transitions and the Path Towards Mitochondrial Loss.</title>
        <authorList>
            <person name="Novak L.V.F."/>
            <person name="Treitli S.C."/>
            <person name="Pyrih J."/>
            <person name="Halakuc P."/>
            <person name="Pipaliya S.V."/>
            <person name="Vacek V."/>
            <person name="Brzon O."/>
            <person name="Soukal P."/>
            <person name="Eme L."/>
            <person name="Dacks J.B."/>
            <person name="Karnkowska A."/>
            <person name="Elias M."/>
            <person name="Hampl V."/>
        </authorList>
    </citation>
    <scope>NUCLEOTIDE SEQUENCE</scope>
    <source>
        <strain evidence="1">RCP-MX</strain>
    </source>
</reference>
<evidence type="ECO:0000313" key="1">
    <source>
        <dbReference type="EMBL" id="KAJ4455661.1"/>
    </source>
</evidence>
<accession>A0ABQ8UB81</accession>
<gene>
    <name evidence="1" type="ORF">PAPYR_9308</name>
</gene>
<evidence type="ECO:0000313" key="2">
    <source>
        <dbReference type="Proteomes" id="UP001141327"/>
    </source>
</evidence>
<dbReference type="EMBL" id="JAPMOS010000097">
    <property type="protein sequence ID" value="KAJ4455661.1"/>
    <property type="molecule type" value="Genomic_DNA"/>
</dbReference>
<organism evidence="1 2">
    <name type="scientific">Paratrimastix pyriformis</name>
    <dbReference type="NCBI Taxonomy" id="342808"/>
    <lineage>
        <taxon>Eukaryota</taxon>
        <taxon>Metamonada</taxon>
        <taxon>Preaxostyla</taxon>
        <taxon>Paratrimastigidae</taxon>
        <taxon>Paratrimastix</taxon>
    </lineage>
</organism>
<protein>
    <submittedName>
        <fullName evidence="1">Uncharacterized protein</fullName>
    </submittedName>
</protein>
<dbReference type="Proteomes" id="UP001141327">
    <property type="component" value="Unassembled WGS sequence"/>
</dbReference>
<keyword evidence="2" id="KW-1185">Reference proteome</keyword>
<sequence length="81" mass="9370">MVKQMIWTRTQANDLDSNDNSRLLCSSMEDLGFTMISDMLEQVLEESHQSEKLWVRTVFAGIVQVERVKMDRQESGASDWS</sequence>
<name>A0ABQ8UB81_9EUKA</name>
<comment type="caution">
    <text evidence="1">The sequence shown here is derived from an EMBL/GenBank/DDBJ whole genome shotgun (WGS) entry which is preliminary data.</text>
</comment>
<proteinExistence type="predicted"/>